<dbReference type="GO" id="GO:0016491">
    <property type="term" value="F:oxidoreductase activity"/>
    <property type="evidence" value="ECO:0007669"/>
    <property type="project" value="UniProtKB-ARBA"/>
</dbReference>
<dbReference type="Pfam" id="PF02754">
    <property type="entry name" value="CCG"/>
    <property type="match status" value="2"/>
</dbReference>
<evidence type="ECO:0000256" key="1">
    <source>
        <dbReference type="SAM" id="MobiDB-lite"/>
    </source>
</evidence>
<dbReference type="PANTHER" id="PTHR30296">
    <property type="entry name" value="UNCHARACTERIZED PROTEIN YKGE"/>
    <property type="match status" value="1"/>
</dbReference>
<sequence length="301" mass="32664">MSQRHYPTRRPTHVYLFATCLVDLFCPQAGLDAVRLLEREGLTVHFPKGQSCCGQPAYSSGNPKQARDVARAQLDLFDQPWPIVVPSGSCAGMMRHHWPQLFTDHPADQRKAVDLAERVFELAEFLVHVLEVDYGDASLPTADAGAPGEERVVLHTSCAARREMGTRLHGIALVDSLPGVTRVEHERESECCGFGGTFSLKHPDISGAMVHDKVASACATGCERLVSADCGCLLNIGHAAEHQGSPLAVEHLATFLWRRTGGDARPARGDAIAGTSTRNADEAPRPHRPQDAAVSIEDRQP</sequence>
<evidence type="ECO:0000259" key="2">
    <source>
        <dbReference type="Pfam" id="PF02754"/>
    </source>
</evidence>
<feature type="domain" description="Cysteine-rich" evidence="2">
    <location>
        <begin position="152"/>
        <end position="236"/>
    </location>
</feature>
<reference evidence="3 4" key="1">
    <citation type="submission" date="2018-01" db="EMBL/GenBank/DDBJ databases">
        <title>Whole genome analyses suggest that Burkholderia sensu lato contains two further novel genera in the rhizoxinica-symbiotica group Mycetohabitans gen. nov., and Trinickia gen. nov.: implications for the evolution of diazotrophy and nodulation in the Burkholderiaceae.</title>
        <authorList>
            <person name="Estrada-de los Santos P."/>
            <person name="Palmer M."/>
            <person name="Chavez-Ramirez B."/>
            <person name="Beukes C."/>
            <person name="Steenkamp E.T."/>
            <person name="Hirsch A.M."/>
            <person name="Manyaka P."/>
            <person name="Maluk M."/>
            <person name="Lafos M."/>
            <person name="Crook M."/>
            <person name="Gross E."/>
            <person name="Simon M.F."/>
            <person name="Bueno dos Reis Junior F."/>
            <person name="Poole P.S."/>
            <person name="Venter S.N."/>
            <person name="James E.K."/>
        </authorList>
    </citation>
    <scope>NUCLEOTIDE SEQUENCE [LARGE SCALE GENOMIC DNA]</scope>
    <source>
        <strain evidence="3 4">GP25-8</strain>
    </source>
</reference>
<dbReference type="GO" id="GO:0005829">
    <property type="term" value="C:cytosol"/>
    <property type="evidence" value="ECO:0007669"/>
    <property type="project" value="TreeGrafter"/>
</dbReference>
<accession>A0A2N7W879</accession>
<dbReference type="RefSeq" id="WP_102609385.1">
    <property type="nucleotide sequence ID" value="NZ_CADIKD010000001.1"/>
</dbReference>
<protein>
    <submittedName>
        <fullName evidence="3">Oxidoreductase</fullName>
    </submittedName>
</protein>
<dbReference type="EMBL" id="PNYB01000006">
    <property type="protein sequence ID" value="PMS25613.1"/>
    <property type="molecule type" value="Genomic_DNA"/>
</dbReference>
<evidence type="ECO:0000313" key="3">
    <source>
        <dbReference type="EMBL" id="PMS25613.1"/>
    </source>
</evidence>
<feature type="domain" description="Cysteine-rich" evidence="2">
    <location>
        <begin position="15"/>
        <end position="95"/>
    </location>
</feature>
<dbReference type="Proteomes" id="UP000235347">
    <property type="component" value="Unassembled WGS sequence"/>
</dbReference>
<feature type="compositionally biased region" description="Basic and acidic residues" evidence="1">
    <location>
        <begin position="279"/>
        <end position="301"/>
    </location>
</feature>
<evidence type="ECO:0000313" key="4">
    <source>
        <dbReference type="Proteomes" id="UP000235347"/>
    </source>
</evidence>
<feature type="region of interest" description="Disordered" evidence="1">
    <location>
        <begin position="265"/>
        <end position="301"/>
    </location>
</feature>
<dbReference type="PANTHER" id="PTHR30296:SF0">
    <property type="entry name" value="LACTATE UTILIZATION PROTEIN A"/>
    <property type="match status" value="1"/>
</dbReference>
<gene>
    <name evidence="3" type="ORF">C0Z19_08550</name>
</gene>
<proteinExistence type="predicted"/>
<comment type="caution">
    <text evidence="3">The sequence shown here is derived from an EMBL/GenBank/DDBJ whole genome shotgun (WGS) entry which is preliminary data.</text>
</comment>
<organism evidence="3 4">
    <name type="scientific">Trinickia soli</name>
    <dbReference type="NCBI Taxonomy" id="380675"/>
    <lineage>
        <taxon>Bacteria</taxon>
        <taxon>Pseudomonadati</taxon>
        <taxon>Pseudomonadota</taxon>
        <taxon>Betaproteobacteria</taxon>
        <taxon>Burkholderiales</taxon>
        <taxon>Burkholderiaceae</taxon>
        <taxon>Trinickia</taxon>
    </lineage>
</organism>
<name>A0A2N7W879_9BURK</name>
<dbReference type="InterPro" id="IPR004017">
    <property type="entry name" value="Cys_rich_dom"/>
</dbReference>
<dbReference type="AlphaFoldDB" id="A0A2N7W879"/>
<keyword evidence="4" id="KW-1185">Reference proteome</keyword>